<evidence type="ECO:0000256" key="4">
    <source>
        <dbReference type="SAM" id="SignalP"/>
    </source>
</evidence>
<dbReference type="InterPro" id="IPR050468">
    <property type="entry name" value="Cuticle_Struct_Prot"/>
</dbReference>
<keyword evidence="1 3" id="KW-0193">Cuticle</keyword>
<keyword evidence="2 4" id="KW-0732">Signal</keyword>
<evidence type="ECO:0000256" key="3">
    <source>
        <dbReference type="PROSITE-ProRule" id="PRU00497"/>
    </source>
</evidence>
<dbReference type="EMBL" id="CAKXAJ010025241">
    <property type="protein sequence ID" value="CAH2237021.1"/>
    <property type="molecule type" value="Genomic_DNA"/>
</dbReference>
<dbReference type="InterPro" id="IPR000618">
    <property type="entry name" value="Insect_cuticle"/>
</dbReference>
<dbReference type="GO" id="GO:0008010">
    <property type="term" value="F:structural constituent of chitin-based larval cuticle"/>
    <property type="evidence" value="ECO:0007669"/>
    <property type="project" value="TreeGrafter"/>
</dbReference>
<dbReference type="PROSITE" id="PS00233">
    <property type="entry name" value="CHIT_BIND_RR_1"/>
    <property type="match status" value="1"/>
</dbReference>
<evidence type="ECO:0000256" key="2">
    <source>
        <dbReference type="ARBA" id="ARBA00022729"/>
    </source>
</evidence>
<evidence type="ECO:0000313" key="5">
    <source>
        <dbReference type="EMBL" id="CAH2237021.1"/>
    </source>
</evidence>
<comment type="caution">
    <text evidence="5">The sequence shown here is derived from an EMBL/GenBank/DDBJ whole genome shotgun (WGS) entry which is preliminary data.</text>
</comment>
<dbReference type="InterPro" id="IPR031311">
    <property type="entry name" value="CHIT_BIND_RR_consensus"/>
</dbReference>
<protein>
    <submittedName>
        <fullName evidence="5">Jg9513 protein</fullName>
    </submittedName>
</protein>
<evidence type="ECO:0000256" key="1">
    <source>
        <dbReference type="ARBA" id="ARBA00022460"/>
    </source>
</evidence>
<dbReference type="PROSITE" id="PS51155">
    <property type="entry name" value="CHIT_BIND_RR_2"/>
    <property type="match status" value="1"/>
</dbReference>
<feature type="signal peptide" evidence="4">
    <location>
        <begin position="1"/>
        <end position="20"/>
    </location>
</feature>
<dbReference type="PANTHER" id="PTHR10380:SF173">
    <property type="entry name" value="CUTICULAR PROTEIN 47EF, ISOFORM C-RELATED"/>
    <property type="match status" value="1"/>
</dbReference>
<evidence type="ECO:0000313" key="6">
    <source>
        <dbReference type="Proteomes" id="UP000838756"/>
    </source>
</evidence>
<dbReference type="PRINTS" id="PR00947">
    <property type="entry name" value="CUTICLE"/>
</dbReference>
<organism evidence="5 6">
    <name type="scientific">Pararge aegeria aegeria</name>
    <dbReference type="NCBI Taxonomy" id="348720"/>
    <lineage>
        <taxon>Eukaryota</taxon>
        <taxon>Metazoa</taxon>
        <taxon>Ecdysozoa</taxon>
        <taxon>Arthropoda</taxon>
        <taxon>Hexapoda</taxon>
        <taxon>Insecta</taxon>
        <taxon>Pterygota</taxon>
        <taxon>Neoptera</taxon>
        <taxon>Endopterygota</taxon>
        <taxon>Lepidoptera</taxon>
        <taxon>Glossata</taxon>
        <taxon>Ditrysia</taxon>
        <taxon>Papilionoidea</taxon>
        <taxon>Nymphalidae</taxon>
        <taxon>Satyrinae</taxon>
        <taxon>Satyrini</taxon>
        <taxon>Parargina</taxon>
        <taxon>Pararge</taxon>
    </lineage>
</organism>
<name>A0A8S4RLV3_9NEOP</name>
<proteinExistence type="predicted"/>
<dbReference type="GO" id="GO:0062129">
    <property type="term" value="C:chitin-based extracellular matrix"/>
    <property type="evidence" value="ECO:0007669"/>
    <property type="project" value="TreeGrafter"/>
</dbReference>
<dbReference type="OrthoDB" id="8000451at2759"/>
<dbReference type="AlphaFoldDB" id="A0A8S4RLV3"/>
<sequence>MVKGMRFFFLAAMLYTAVVDLPTSTGIERRLKKLVFNNNGLGTYSFEFATQDGTFRREDGSFASTNGRGYVVRGEYGYIDPEGHQHLVHYVADANGYQPQKDDIRFNDRRIV</sequence>
<gene>
    <name evidence="5" type="primary">jg9513</name>
    <name evidence="5" type="ORF">PAEG_LOCUS14337</name>
</gene>
<reference evidence="5" key="1">
    <citation type="submission" date="2022-03" db="EMBL/GenBank/DDBJ databases">
        <authorList>
            <person name="Lindestad O."/>
        </authorList>
    </citation>
    <scope>NUCLEOTIDE SEQUENCE</scope>
</reference>
<feature type="chain" id="PRO_5035800510" evidence="4">
    <location>
        <begin position="21"/>
        <end position="112"/>
    </location>
</feature>
<keyword evidence="6" id="KW-1185">Reference proteome</keyword>
<dbReference type="PANTHER" id="PTHR10380">
    <property type="entry name" value="CUTICLE PROTEIN"/>
    <property type="match status" value="1"/>
</dbReference>
<dbReference type="Proteomes" id="UP000838756">
    <property type="component" value="Unassembled WGS sequence"/>
</dbReference>
<accession>A0A8S4RLV3</accession>
<dbReference type="Pfam" id="PF00379">
    <property type="entry name" value="Chitin_bind_4"/>
    <property type="match status" value="1"/>
</dbReference>